<dbReference type="AlphaFoldDB" id="A0A2M4DH39"/>
<feature type="chain" id="PRO_5014869732" evidence="2">
    <location>
        <begin position="22"/>
        <end position="140"/>
    </location>
</feature>
<name>A0A2M4DH39_ANODA</name>
<keyword evidence="2" id="KW-0732">Signal</keyword>
<proteinExistence type="predicted"/>
<evidence type="ECO:0000256" key="2">
    <source>
        <dbReference type="SAM" id="SignalP"/>
    </source>
</evidence>
<accession>A0A2M4DH39</accession>
<organism evidence="3">
    <name type="scientific">Anopheles darlingi</name>
    <name type="common">Mosquito</name>
    <dbReference type="NCBI Taxonomy" id="43151"/>
    <lineage>
        <taxon>Eukaryota</taxon>
        <taxon>Metazoa</taxon>
        <taxon>Ecdysozoa</taxon>
        <taxon>Arthropoda</taxon>
        <taxon>Hexapoda</taxon>
        <taxon>Insecta</taxon>
        <taxon>Pterygota</taxon>
        <taxon>Neoptera</taxon>
        <taxon>Endopterygota</taxon>
        <taxon>Diptera</taxon>
        <taxon>Nematocera</taxon>
        <taxon>Culicoidea</taxon>
        <taxon>Culicidae</taxon>
        <taxon>Anophelinae</taxon>
        <taxon>Anopheles</taxon>
    </lineage>
</organism>
<dbReference type="EMBL" id="GGFL01012688">
    <property type="protein sequence ID" value="MBW76866.1"/>
    <property type="molecule type" value="Transcribed_RNA"/>
</dbReference>
<evidence type="ECO:0000256" key="1">
    <source>
        <dbReference type="SAM" id="MobiDB-lite"/>
    </source>
</evidence>
<evidence type="ECO:0000313" key="3">
    <source>
        <dbReference type="EMBL" id="MBW76866.1"/>
    </source>
</evidence>
<feature type="signal peptide" evidence="2">
    <location>
        <begin position="1"/>
        <end position="21"/>
    </location>
</feature>
<protein>
    <submittedName>
        <fullName evidence="3">Putative secreted protein</fullName>
    </submittedName>
</protein>
<feature type="region of interest" description="Disordered" evidence="1">
    <location>
        <begin position="115"/>
        <end position="140"/>
    </location>
</feature>
<reference evidence="3" key="1">
    <citation type="submission" date="2018-01" db="EMBL/GenBank/DDBJ databases">
        <title>An insight into the sialome of Amazonian anophelines.</title>
        <authorList>
            <person name="Ribeiro J.M."/>
            <person name="Scarpassa V."/>
            <person name="Calvo E."/>
        </authorList>
    </citation>
    <scope>NUCLEOTIDE SEQUENCE</scope>
</reference>
<sequence length="140" mass="14908">MFNPPPTPALVSLLLSTGVSGASMATTNTHTLATTAEGQARTWPSDRARPLDWTDWREHRRGLHFLILCEPRTAFGGPVPVDVHANGVVCVGESENTMFNTGRDVARFLACSERAEPSSTSSSGSQLDTSVGIAVGRTEP</sequence>